<feature type="transmembrane region" description="Helical" evidence="1">
    <location>
        <begin position="6"/>
        <end position="26"/>
    </location>
</feature>
<name>A0A2W5SSQ1_9BACT</name>
<sequence length="54" mass="6033">MSVIALQVFVSLMLVLGAIVLFVWTIRSRTLEHADRLSLAPLEDDSTQHPGEKQ</sequence>
<gene>
    <name evidence="2" type="ORF">DI536_30665</name>
</gene>
<dbReference type="InterPro" id="IPR004714">
    <property type="entry name" value="Cyt_oxidase_maturation_cbb3"/>
</dbReference>
<keyword evidence="1" id="KW-1133">Transmembrane helix</keyword>
<protein>
    <submittedName>
        <fullName evidence="2">Cytochrome oxidase</fullName>
    </submittedName>
</protein>
<keyword evidence="1" id="KW-0812">Transmembrane</keyword>
<reference evidence="2 3" key="1">
    <citation type="submission" date="2017-08" db="EMBL/GenBank/DDBJ databases">
        <title>Infants hospitalized years apart are colonized by the same room-sourced microbial strains.</title>
        <authorList>
            <person name="Brooks B."/>
            <person name="Olm M.R."/>
            <person name="Firek B.A."/>
            <person name="Baker R."/>
            <person name="Thomas B.C."/>
            <person name="Morowitz M.J."/>
            <person name="Banfield J.F."/>
        </authorList>
    </citation>
    <scope>NUCLEOTIDE SEQUENCE [LARGE SCALE GENOMIC DNA]</scope>
    <source>
        <strain evidence="2">S2_003_000_R2_14</strain>
    </source>
</reference>
<dbReference type="EMBL" id="QFQP01000039">
    <property type="protein sequence ID" value="PZR06299.1"/>
    <property type="molecule type" value="Genomic_DNA"/>
</dbReference>
<accession>A0A2W5SSQ1</accession>
<proteinExistence type="predicted"/>
<keyword evidence="1" id="KW-0472">Membrane</keyword>
<dbReference type="Proteomes" id="UP000249061">
    <property type="component" value="Unassembled WGS sequence"/>
</dbReference>
<comment type="caution">
    <text evidence="2">The sequence shown here is derived from an EMBL/GenBank/DDBJ whole genome shotgun (WGS) entry which is preliminary data.</text>
</comment>
<evidence type="ECO:0000256" key="1">
    <source>
        <dbReference type="SAM" id="Phobius"/>
    </source>
</evidence>
<dbReference type="Pfam" id="PF03597">
    <property type="entry name" value="FixS"/>
    <property type="match status" value="1"/>
</dbReference>
<organism evidence="2 3">
    <name type="scientific">Archangium gephyra</name>
    <dbReference type="NCBI Taxonomy" id="48"/>
    <lineage>
        <taxon>Bacteria</taxon>
        <taxon>Pseudomonadati</taxon>
        <taxon>Myxococcota</taxon>
        <taxon>Myxococcia</taxon>
        <taxon>Myxococcales</taxon>
        <taxon>Cystobacterineae</taxon>
        <taxon>Archangiaceae</taxon>
        <taxon>Archangium</taxon>
    </lineage>
</organism>
<evidence type="ECO:0000313" key="2">
    <source>
        <dbReference type="EMBL" id="PZR06299.1"/>
    </source>
</evidence>
<evidence type="ECO:0000313" key="3">
    <source>
        <dbReference type="Proteomes" id="UP000249061"/>
    </source>
</evidence>
<dbReference type="AlphaFoldDB" id="A0A2W5SSQ1"/>